<proteinExistence type="inferred from homology"/>
<dbReference type="Gene3D" id="1.10.10.10">
    <property type="entry name" value="Winged helix-like DNA-binding domain superfamily/Winged helix DNA-binding domain"/>
    <property type="match status" value="1"/>
</dbReference>
<dbReference type="PROSITE" id="PS01063">
    <property type="entry name" value="SIGMA70_ECF"/>
    <property type="match status" value="1"/>
</dbReference>
<evidence type="ECO:0000256" key="3">
    <source>
        <dbReference type="ARBA" id="ARBA00023082"/>
    </source>
</evidence>
<dbReference type="InterPro" id="IPR013324">
    <property type="entry name" value="RNA_pol_sigma_r3/r4-like"/>
</dbReference>
<dbReference type="InterPro" id="IPR014284">
    <property type="entry name" value="RNA_pol_sigma-70_dom"/>
</dbReference>
<dbReference type="GO" id="GO:0016987">
    <property type="term" value="F:sigma factor activity"/>
    <property type="evidence" value="ECO:0007669"/>
    <property type="project" value="UniProtKB-KW"/>
</dbReference>
<accession>V4RJR4</accession>
<sequence length="206" mass="22946">MSGGGDAEDEERRWRGEDETLLIRIASGEQAALARLIDRHGRGLRLFAARYLGSAADAEDVVQDVFVSVWKHATRFDPAKARASTWLYRITANRCIDARRRRMFRTFVGLGDVHELLADDSPAADARVGARQELANVRLGLSRLPERQRMALLLRAVADLDVPHIAEVMGASVGSVEQLLVRGRRGLQAHMAKMQDLTNDHEEPLT</sequence>
<dbReference type="EMBL" id="AWXZ01000039">
    <property type="protein sequence ID" value="ESR23480.1"/>
    <property type="molecule type" value="Genomic_DNA"/>
</dbReference>
<dbReference type="OrthoDB" id="9780326at2"/>
<dbReference type="STRING" id="631454.N177_3548"/>
<keyword evidence="3 6" id="KW-0731">Sigma factor</keyword>
<evidence type="ECO:0000256" key="5">
    <source>
        <dbReference type="ARBA" id="ARBA00023163"/>
    </source>
</evidence>
<evidence type="ECO:0000313" key="9">
    <source>
        <dbReference type="EMBL" id="ESR23480.1"/>
    </source>
</evidence>
<dbReference type="PANTHER" id="PTHR43133">
    <property type="entry name" value="RNA POLYMERASE ECF-TYPE SIGMA FACTO"/>
    <property type="match status" value="1"/>
</dbReference>
<dbReference type="InterPro" id="IPR000838">
    <property type="entry name" value="RNA_pol_sigma70_ECF_CS"/>
</dbReference>
<dbReference type="GO" id="GO:0006352">
    <property type="term" value="P:DNA-templated transcription initiation"/>
    <property type="evidence" value="ECO:0007669"/>
    <property type="project" value="InterPro"/>
</dbReference>
<evidence type="ECO:0000256" key="4">
    <source>
        <dbReference type="ARBA" id="ARBA00023125"/>
    </source>
</evidence>
<dbReference type="CDD" id="cd06171">
    <property type="entry name" value="Sigma70_r4"/>
    <property type="match status" value="1"/>
</dbReference>
<dbReference type="NCBIfam" id="TIGR02937">
    <property type="entry name" value="sigma70-ECF"/>
    <property type="match status" value="1"/>
</dbReference>
<gene>
    <name evidence="9" type="ORF">N177_3548</name>
</gene>
<dbReference type="Pfam" id="PF08281">
    <property type="entry name" value="Sigma70_r4_2"/>
    <property type="match status" value="1"/>
</dbReference>
<keyword evidence="10" id="KW-1185">Reference proteome</keyword>
<dbReference type="SUPFAM" id="SSF88946">
    <property type="entry name" value="Sigma2 domain of RNA polymerase sigma factors"/>
    <property type="match status" value="1"/>
</dbReference>
<dbReference type="PANTHER" id="PTHR43133:SF8">
    <property type="entry name" value="RNA POLYMERASE SIGMA FACTOR HI_1459-RELATED"/>
    <property type="match status" value="1"/>
</dbReference>
<comment type="similarity">
    <text evidence="1 6">Belongs to the sigma-70 factor family. ECF subfamily.</text>
</comment>
<dbReference type="Gene3D" id="1.10.1740.10">
    <property type="match status" value="1"/>
</dbReference>
<reference evidence="9 10" key="1">
    <citation type="journal article" date="2014" name="Genome Announc.">
        <title>Draft Genome Sequence of Lutibaculum baratangense Strain AMV1T, Isolated from a Mud Volcano in Andamans, India.</title>
        <authorList>
            <person name="Singh A."/>
            <person name="Sreenivas A."/>
            <person name="Sathyanarayana Reddy G."/>
            <person name="Pinnaka A.K."/>
            <person name="Shivaji S."/>
        </authorList>
    </citation>
    <scope>NUCLEOTIDE SEQUENCE [LARGE SCALE GENOMIC DNA]</scope>
    <source>
        <strain evidence="9 10">AMV1</strain>
    </source>
</reference>
<evidence type="ECO:0000256" key="2">
    <source>
        <dbReference type="ARBA" id="ARBA00023015"/>
    </source>
</evidence>
<dbReference type="eggNOG" id="COG1595">
    <property type="taxonomic scope" value="Bacteria"/>
</dbReference>
<evidence type="ECO:0000259" key="7">
    <source>
        <dbReference type="Pfam" id="PF04542"/>
    </source>
</evidence>
<keyword evidence="2 6" id="KW-0805">Transcription regulation</keyword>
<evidence type="ECO:0000313" key="10">
    <source>
        <dbReference type="Proteomes" id="UP000017819"/>
    </source>
</evidence>
<keyword evidence="5 6" id="KW-0804">Transcription</keyword>
<dbReference type="InterPro" id="IPR039425">
    <property type="entry name" value="RNA_pol_sigma-70-like"/>
</dbReference>
<dbReference type="PATRIC" id="fig|631454.5.peg.3509"/>
<protein>
    <recommendedName>
        <fullName evidence="6">RNA polymerase sigma factor</fullName>
    </recommendedName>
</protein>
<organism evidence="9 10">
    <name type="scientific">Lutibaculum baratangense AMV1</name>
    <dbReference type="NCBI Taxonomy" id="631454"/>
    <lineage>
        <taxon>Bacteria</taxon>
        <taxon>Pseudomonadati</taxon>
        <taxon>Pseudomonadota</taxon>
        <taxon>Alphaproteobacteria</taxon>
        <taxon>Hyphomicrobiales</taxon>
        <taxon>Tepidamorphaceae</taxon>
        <taxon>Lutibaculum</taxon>
    </lineage>
</organism>
<evidence type="ECO:0000259" key="8">
    <source>
        <dbReference type="Pfam" id="PF08281"/>
    </source>
</evidence>
<dbReference type="InterPro" id="IPR013325">
    <property type="entry name" value="RNA_pol_sigma_r2"/>
</dbReference>
<evidence type="ECO:0000256" key="1">
    <source>
        <dbReference type="ARBA" id="ARBA00010641"/>
    </source>
</evidence>
<feature type="domain" description="RNA polymerase sigma-70 region 2" evidence="7">
    <location>
        <begin position="36"/>
        <end position="102"/>
    </location>
</feature>
<evidence type="ECO:0000256" key="6">
    <source>
        <dbReference type="RuleBase" id="RU000716"/>
    </source>
</evidence>
<dbReference type="InterPro" id="IPR013249">
    <property type="entry name" value="RNA_pol_sigma70_r4_t2"/>
</dbReference>
<dbReference type="Proteomes" id="UP000017819">
    <property type="component" value="Unassembled WGS sequence"/>
</dbReference>
<feature type="domain" description="RNA polymerase sigma factor 70 region 4 type 2" evidence="8">
    <location>
        <begin position="140"/>
        <end position="185"/>
    </location>
</feature>
<name>V4RJR4_9HYPH</name>
<dbReference type="Pfam" id="PF04542">
    <property type="entry name" value="Sigma70_r2"/>
    <property type="match status" value="1"/>
</dbReference>
<keyword evidence="4 6" id="KW-0238">DNA-binding</keyword>
<dbReference type="InterPro" id="IPR036388">
    <property type="entry name" value="WH-like_DNA-bd_sf"/>
</dbReference>
<dbReference type="RefSeq" id="WP_023433666.1">
    <property type="nucleotide sequence ID" value="NZ_AWXZ01000039.1"/>
</dbReference>
<dbReference type="GO" id="GO:0003677">
    <property type="term" value="F:DNA binding"/>
    <property type="evidence" value="ECO:0007669"/>
    <property type="project" value="UniProtKB-KW"/>
</dbReference>
<dbReference type="AlphaFoldDB" id="V4RJR4"/>
<comment type="caution">
    <text evidence="9">The sequence shown here is derived from an EMBL/GenBank/DDBJ whole genome shotgun (WGS) entry which is preliminary data.</text>
</comment>
<dbReference type="InterPro" id="IPR007627">
    <property type="entry name" value="RNA_pol_sigma70_r2"/>
</dbReference>
<dbReference type="SUPFAM" id="SSF88659">
    <property type="entry name" value="Sigma3 and sigma4 domains of RNA polymerase sigma factors"/>
    <property type="match status" value="1"/>
</dbReference>